<feature type="domain" description="Bacterial Ig" evidence="2">
    <location>
        <begin position="652"/>
        <end position="725"/>
    </location>
</feature>
<feature type="region of interest" description="Disordered" evidence="1">
    <location>
        <begin position="186"/>
        <end position="206"/>
    </location>
</feature>
<feature type="domain" description="Bacterial Ig" evidence="2">
    <location>
        <begin position="3792"/>
        <end position="3870"/>
    </location>
</feature>
<feature type="domain" description="Bacterial Ig" evidence="2">
    <location>
        <begin position="3202"/>
        <end position="3275"/>
    </location>
</feature>
<feature type="domain" description="Bacterial Ig" evidence="2">
    <location>
        <begin position="4648"/>
        <end position="4721"/>
    </location>
</feature>
<feature type="domain" description="Bacterial Ig" evidence="2">
    <location>
        <begin position="315"/>
        <end position="391"/>
    </location>
</feature>
<feature type="domain" description="Bacterial Ig" evidence="2">
    <location>
        <begin position="822"/>
        <end position="895"/>
    </location>
</feature>
<feature type="region of interest" description="Disordered" evidence="1">
    <location>
        <begin position="2076"/>
        <end position="2113"/>
    </location>
</feature>
<feature type="domain" description="Bacterial Ig" evidence="2">
    <location>
        <begin position="2517"/>
        <end position="2594"/>
    </location>
</feature>
<dbReference type="Pfam" id="PF22783">
    <property type="entry name" value="BapA_N"/>
    <property type="match status" value="1"/>
</dbReference>
<feature type="domain" description="Bacterial Ig" evidence="2">
    <location>
        <begin position="3963"/>
        <end position="4040"/>
    </location>
</feature>
<feature type="domain" description="Bacterial Ig" evidence="2">
    <location>
        <begin position="234"/>
        <end position="310"/>
    </location>
</feature>
<feature type="domain" description="Bacterial Ig" evidence="2">
    <location>
        <begin position="1332"/>
        <end position="1405"/>
    </location>
</feature>
<feature type="domain" description="Bacterial Ig" evidence="2">
    <location>
        <begin position="1672"/>
        <end position="1744"/>
    </location>
</feature>
<feature type="region of interest" description="Disordered" evidence="1">
    <location>
        <begin position="297"/>
        <end position="333"/>
    </location>
</feature>
<feature type="domain" description="Bacterial Ig" evidence="2">
    <location>
        <begin position="992"/>
        <end position="1065"/>
    </location>
</feature>
<feature type="domain" description="Bacterial Ig" evidence="2">
    <location>
        <begin position="1837"/>
        <end position="1914"/>
    </location>
</feature>
<feature type="domain" description="Bacterial Ig" evidence="2">
    <location>
        <begin position="4307"/>
        <end position="4380"/>
    </location>
</feature>
<evidence type="ECO:0000313" key="4">
    <source>
        <dbReference type="EMBL" id="QIO09493.1"/>
    </source>
</evidence>
<feature type="domain" description="Bacterial Ig" evidence="2">
    <location>
        <begin position="4052"/>
        <end position="4126"/>
    </location>
</feature>
<feature type="domain" description="Bacterial Ig" evidence="2">
    <location>
        <begin position="2437"/>
        <end position="2510"/>
    </location>
</feature>
<name>A0A6G8S6A3_9GAMM</name>
<feature type="domain" description="Bacterial Ig" evidence="2">
    <location>
        <begin position="2857"/>
        <end position="2934"/>
    </location>
</feature>
<feature type="domain" description="Bacterial Ig" evidence="2">
    <location>
        <begin position="1242"/>
        <end position="1319"/>
    </location>
</feature>
<dbReference type="InterPro" id="IPR041498">
    <property type="entry name" value="Big_6"/>
</dbReference>
<feature type="domain" description="Bacterial Ig" evidence="2">
    <location>
        <begin position="2347"/>
        <end position="2424"/>
    </location>
</feature>
<evidence type="ECO:0000259" key="2">
    <source>
        <dbReference type="Pfam" id="PF17936"/>
    </source>
</evidence>
<feature type="domain" description="Bacterial Ig" evidence="2">
    <location>
        <begin position="2606"/>
        <end position="2680"/>
    </location>
</feature>
<evidence type="ECO:0000313" key="5">
    <source>
        <dbReference type="Proteomes" id="UP000501939"/>
    </source>
</evidence>
<feature type="domain" description="Bacterial Ig" evidence="2">
    <location>
        <begin position="2267"/>
        <end position="2340"/>
    </location>
</feature>
<feature type="domain" description="Bacterial Ig" evidence="2">
    <location>
        <begin position="4388"/>
        <end position="4465"/>
    </location>
</feature>
<feature type="domain" description="Bacterial Ig" evidence="2">
    <location>
        <begin position="3883"/>
        <end position="3956"/>
    </location>
</feature>
<sequence>MHTISTVSKKTHVLTSETDNNLVSLTENSVVIINRSKDDVLKIVRNGNAVEIQFKNGDVIIIENFFNDKNDADNSIVFNDEDGKLYWAEFTDTQGQIDAIQYQLLDDIEPLLYDEFTPGLILPWLGGGAAVGGAVLAGANDNDNNKKSEDVNVPKFPIITENNGEGIEGTGDAGSTIIITDSEGNTVSTTVNEDGTWDIKPNPLNEGEIGKIEAVDDNGNSSGQQPITGGDQTAPTAPIVTENNGEGIEGTGDAGSTIIITDSEGNTVSTTVNEDGTWDIEPNPLNEGEIGKIEAVDDNGNSSGQQPITGGDQTAPTAPIVTENNGEGIEGTGDAGSTIIITDSEGNTVSTTVNEDGTWDIEPNPLNEGEIGKIEAVDDNGNSSGQQPITGGDQTAPTAPIVTENNGEGIEGTGDAGSTIIITDSEGNTVSTTVNEDGTWDIEPNPLNEGEIGKIEAVDDNGNSSGQQPINRGDESPPKLAAELNEEGTLVTGQTEPNTWVEIRDPVTDEVIASGTSDDNGDFSIKLDPAITDGNSVDVVAIDEAGNPSQPQKLTGDKDTIAPKDLSANLNADGDVVTGKTEAGAKVVVKDKAGNIIGTATADAEGNYSVTLSTPLTDNAQGFVTAADAAGNTIGPKTVVGGKDTIAPELEATLNPEGTLVTGETEPNTWVEIRDPVTEQVIASGTSDDNGDFSIKLDPAITDGNSVDVVAIDKAGNDSAPVELTGSKDTIAPKDLSANLNADGDVVTGKTEAGAKVVVKDKAGNIIGTATADAEGNYSVTLSTPLTDNAQGFVTAADAAGNTIGPKTVVGGKDTIAPELEAELNPEGTVVTGQTEPNTWVEIRDPVTEQVIASGTSDDNGDFSIKLDPAITDGNSVDVVAIDEAGNPSQPQTLTGDKDTLAPKDLSANLNADGDVVTGQTEAGAKVVVKDKAGNIIGTATADAEGNYSVTLSTPLTDNAQGFVTAADAAGNTIGPKTVVGGKDTIAPELEAELNPEGTVVTGQTEPNTWVEIRDPVTEQVIASGTSDDNGDFSIKLDPAITDGNSVDVVAIDEAGNPSQPQTLTGDKDTLAPKDLSANLNADGDVVTGQTEADAKVVVKDKAGNIIGEATADAEGNYSVTLSTPLTDNAQGFVTAADAAGNTIGPKTVVGGKDTIAPELEVELNPEGTLVTGQTEPNTWVEIRDPVTDEVIASGTSDDNGDFSIKLDPAITDGNSVDVVAIDKAGNSSQPQKLTGDKDTLAPKDLSANLNADGDVVTGKTEADAKVVVKDKAGNIIGEATADAEGNYSVTLSTPLTDNAQGFVTASDAAGNTIGPKTVVGGKDTIAPELEATLNPEGTVVTGQTEPNTWVEIRDPVTDEVIASGTSDENGDFSIKLDPAITDGNSVDVVAIDKAGNPSQPQTLTGDKDTLAPKDLSANLNADGDVVTGQTEADAKVVVKDKAGNIIGEATADAEGNYSVTLSTPLTDNAQGFVTAADAAGNTIGPKTVVGGKDTIAPELEAELSTDGTVVTGQTEPNTLVEIRDPVTDEVIASGISDDNGDFSIKLDPAITDGNSVDVVAIDEAGNPSQPQTLTGDKDTLAPKDLSANLNADGDVVTGKTEADAKVVVKDKAGNIIGEATADAEGNYSVTLSTPLTDNAQGFVTAADAAGNTIGPKTVVGGKDTIAPELEAELSTDGTVVTGQTEPNTWVEIRDPVTDEVIASGTSDDNGDFSIKLDPAITDGNSVDVVAIDKAGNDSAPVELSGSKDTQAPELEAELNPDGTVVTGQTEPNTWVEIRDPVTEQVIASGTSDDNGDFSIKLDPAITDGNSVDVVAIDEAGNPSQPQTLTGDKDTLAPKDLSANLNADGDVVTGKTEADAKVVVKDKAGTIIGEATADAEGNYSVTLSTPLTDNAQGFVTASDAAGNTIGPKTVVGGKDTIAPELEAELSTDGTVVTGQTEPNTWVEIRDPVTEQVIASGTSDDNGDFSIKLDPAITDGNSVDVVAIDKAGNDSAPVELTGSKDTQAPELEATLNPEGTLVTGETEPNTLVEIRDPVTDEVIASGTSDEDGYFEIPLDPALTDGDKANVVAIDEAGNPSAPVELSGSKDTQAPELEAELSTEGTLVTGETEPNTWVEIRDPVTDEVIASGTSDEDGHFEIELSPAITDGNSVDVVAIDKAGNPSQPQTLTGDKDTLAPKDLSANLNAEGDVVTGQTEADAKVVVKDKAGNIIGEATADAEGNYSVTLSTPLTDNAQGFVTAADAAGNTIGPKTLVGGKDTIAPELEAELNPDGTVVTGQTEPNTWVEIRDPVTDEVIASGTSDQDGHFEIELSPAITDGNSVDVVAIDKAGNPSQPQTLTGDKDTLAPKDLSANLNADGDVVTGKTEADAKVVVKDKAGNIIGEATADAEGNYSVTLSTPLTDNAQGFVTAADAAGNTIGPKTVVGGKDTIAPELEAELSTDGTVVTGQTEPNTWVEIRDPVTDEVIASGTSDDNGDFSIKLDPAITDGNSVDVVAIDEAGNPSQPQTLTGDKDTLAPKDLSANLNADGDVVTGQTEADAKVVVKDKAGNIIGEATADAEGNYSVTLSTPLTDNAQGFVTAADAAGNTIGPKTVVGGKDTIAPELEVELNPEGTLVTGQTEPNTWVEIRDPVTDEVIASGTSDDNGDFSIKLDPAITDGNSVDVVAIDKAGNSSQPQKLTGDKDTLAPKDLSANLNADGDVVTGKTEADAKVVVKDKAGNIIGEATADAEGNYSVTLSTPLTDNAQGFVTASDAAGNTIGPKTVVGGKDTIAPELEVELNPEGTLVTGQTEPNTWVEIRDPVTDEVIASGTSDDNGDFSIKLDPAITDGNSVDVVAIDKAGNSSQPQKLTGDKDTLAPKDLSANLNADGDVVTGKTEADAKVVVKDKAGNIIGEATADAEGNYSVTLSTPLTDNAQGFVTASDAAGNTIGPKTVVGGKDTIAPELEAELSTDGTLVTGQTEPNTWVEIRDPVTDEVIASGTSDQDGHFEIELSPAITDGNSVDVVAIDEAGNPSAPVELTGSKDTQAPELEAELNPEGTVVTGQTEPNTLVEIRDPVSGEVIASGTSNEDGYFEIELSPAITDGNSVDVVAIDKAGNPSQPQTLTGDKDTLAPKDLSANLNADGDVVTGKTEAGAKVVVKDKAGNIIGEATADAEGNYSVTLSTPLTDNAQGFVTAADAAGNTIGPKTVVGGKDTIAPELEAELNPEGTLVTGQTEPNTWVEIRDPVTEQVIASGTSDEDGYFEIELSPALTDGNSVDVVAIDEAGNPSAPVELTGSKDTQAPELEATLNPEGTLVTGETEPNTLVEIRDPVTNEVIASGTSDEDGYFEIPLDPALTDGDKANVVAIDEAGNPSAPVELSGSKDTQAPELEATLNPEGTLVTGQTEPNTWVEIRDPITDEVIASGTSDDNGDFSIKLDPAITDGNSVDVVAIDKAGNDSVPVELTGSKDTIAPKDLSANLNADGDVVTGKTEADAKVVVKDKAGNIIGEATADAEGNYSVTLSTPLTDNAQGFVTAADAAGNTIGPKTVVGGKDTIAPELEAELSTDGTVVTGQTEPNTWVEIRDPVTEQVIASGTSDDNGDFSIKLDPAITDGNSVDVVAIDKAGNPSQLQTLTGDKDTLAPKDLSANLNADGDVVTGQTEAGAKVVVKDKAGNIIGEATADAEGNYSVTLSTPLTDNAQGFVTAADAAGNTIGPKTVVGGKDTIAPELEAELSTDGTVVTGQTEPNTWVEIRDPVTDEVIASGTSDQDGHFEIELSPAITDGNSVDVVAIDEAGNPSAPVELSGSKDTLAPKDLSANLNADGDVVTGQTEAGAKVVVKDKAGNIIGEATADAEGNYSVTLSTPLTTDNAEGFVTAADAAGNTIGPKTVVGGKDTIAPELEAELNPDGTVVTGQTEPNTWVEIRDPVTEQVIASGTSDDNGDFSIKLDPAITDGNSVDVVAIDEAGNPSQPQTLTGDKDTLAPKDLSANLNADGDVVTGQTEAGVKVVVKDKAGNIIGEATADAEGNYSVKLSTPLTDNTQGFVTAADAAGNTIGPKTVVGDKDTIAPELEVELNPEGTLVTGQTEPNTWVEIRDPVTDEVIASGTSDDNGDFSIKLDPAITDGNSVDVVAIDKAGNSSQPQKLTGDKDTLAPKDLSANLNADGDVVTGKTEADAKVVVKDKAGNIIGEATADAEGNYSVTLSTPLTDNAQGFVTAADAAGNTIGPKTVVGGKDTIAPELEAELNPEGTLVTGQTEPNTWVEIRDPVTDEVIASGTSDDNGDFSIKLDPAITDGNSVDVVAIDKAGNDSAPVELSGSKDTQAPELEATLNPEGTLVTGETEPNTLVEIRDPVTEEVIASGTSDEDGYFEIPLDPALTDGDKANVVAIDEAGNPSAPVELSGSKDTLAPKDLSANLNADGDVVTGQTEADAKVVVKDKAGTIIGEATADAEGNYSVTLSTPLTDNAQGFVTASDAAGNTIGPKTVVGGKDTIAPELEAELSTDGTVVTGQTEPNTLVEIRDPVTDEVIASGTSDDNGDFSIKLDPAITDGNSVDVVAIDEAGNPSQPQTLTGDKDTLAPKDLSANLNADGDVVTGQTEADAKVVVKDKAGNIIGEATADAEGNYSVTLSTPLTDNAQGFVTAADAAGNTIGPKTVVGGKDTIAPELEAELSTDGTVVTGQTEPNTWVEIRDPVTDEVIASGTSDDNGDFSIKLDPAITDGNSVDVVAIDKAGNDSAPVELTGSKDTQAPELEATLNPEGTLVTGETEPNTLVEIRDPVTDEVIASGTSDEDGYFEIPLDPALTDGDKANVVAIDEAAIQVRLSN</sequence>
<dbReference type="NCBIfam" id="NF033510">
    <property type="entry name" value="Ca_tandemer"/>
    <property type="match status" value="48"/>
</dbReference>
<dbReference type="RefSeq" id="WP_166325778.1">
    <property type="nucleotide sequence ID" value="NZ_CP049916.1"/>
</dbReference>
<feature type="domain" description="Bacterial Ig" evidence="2">
    <location>
        <begin position="4558"/>
        <end position="4635"/>
    </location>
</feature>
<feature type="domain" description="Bacterial Ig" evidence="2">
    <location>
        <begin position="3622"/>
        <end position="3699"/>
    </location>
</feature>
<dbReference type="Pfam" id="PF17936">
    <property type="entry name" value="Big_6"/>
    <property type="match status" value="55"/>
</dbReference>
<feature type="domain" description="Bacterial Ig" evidence="2">
    <location>
        <begin position="3032"/>
        <end position="3105"/>
    </location>
</feature>
<feature type="domain" description="Bacterial Ig" evidence="2">
    <location>
        <begin position="2177"/>
        <end position="2253"/>
    </location>
</feature>
<feature type="domain" description="Bacterial Ig" evidence="2">
    <location>
        <begin position="1161"/>
        <end position="1235"/>
    </location>
</feature>
<feature type="domain" description="Bacterial Ig" evidence="2">
    <location>
        <begin position="1072"/>
        <end position="1149"/>
    </location>
</feature>
<keyword evidence="5" id="KW-1185">Reference proteome</keyword>
<evidence type="ECO:0000256" key="1">
    <source>
        <dbReference type="SAM" id="MobiDB-lite"/>
    </source>
</evidence>
<feature type="domain" description="Bacterial Ig" evidence="2">
    <location>
        <begin position="2776"/>
        <end position="2850"/>
    </location>
</feature>
<feature type="compositionally biased region" description="Polar residues" evidence="1">
    <location>
        <begin position="218"/>
        <end position="235"/>
    </location>
</feature>
<dbReference type="InterPro" id="IPR013783">
    <property type="entry name" value="Ig-like_fold"/>
</dbReference>
<accession>A0A6G8S6A3</accession>
<protein>
    <submittedName>
        <fullName evidence="4">BapA prefix-like domain-containing protein</fullName>
    </submittedName>
</protein>
<feature type="domain" description="Bacterial Ig" evidence="2">
    <location>
        <begin position="2687"/>
        <end position="2764"/>
    </location>
</feature>
<feature type="domain" description="Bacterial Ig" evidence="2">
    <location>
        <begin position="1412"/>
        <end position="1489"/>
    </location>
</feature>
<evidence type="ECO:0000259" key="3">
    <source>
        <dbReference type="Pfam" id="PF22783"/>
    </source>
</evidence>
<feature type="domain" description="Bacterial Ig" evidence="2">
    <location>
        <begin position="3112"/>
        <end position="3189"/>
    </location>
</feature>
<feature type="domain" description="Bacterial Ig" evidence="2">
    <location>
        <begin position="2097"/>
        <end position="2170"/>
    </location>
</feature>
<feature type="domain" description="Bacterial Ig" evidence="2">
    <location>
        <begin position="3371"/>
        <end position="3445"/>
    </location>
</feature>
<feature type="domain" description="Bacterial Ig" evidence="2">
    <location>
        <begin position="2947"/>
        <end position="3020"/>
    </location>
</feature>
<reference evidence="4 5" key="1">
    <citation type="submission" date="2020-03" db="EMBL/GenBank/DDBJ databases">
        <authorList>
            <person name="Zhu W."/>
        </authorList>
    </citation>
    <scope>NUCLEOTIDE SEQUENCE [LARGE SCALE GENOMIC DNA]</scope>
    <source>
        <strain evidence="4 5">185</strain>
    </source>
</reference>
<feature type="domain" description="Bacterial Ig" evidence="2">
    <location>
        <begin position="3542"/>
        <end position="3615"/>
    </location>
</feature>
<feature type="region of interest" description="Disordered" evidence="1">
    <location>
        <begin position="218"/>
        <end position="252"/>
    </location>
</feature>
<feature type="domain" description="Bacterial Ig" evidence="2">
    <location>
        <begin position="1757"/>
        <end position="1830"/>
    </location>
</feature>
<dbReference type="NCBIfam" id="NF033677">
    <property type="entry name" value="biofilm_BapA_N"/>
    <property type="match status" value="1"/>
</dbReference>
<feature type="domain" description="Bacterial Ig" evidence="2">
    <location>
        <begin position="396"/>
        <end position="470"/>
    </location>
</feature>
<feature type="domain" description="Bacterial Ig" evidence="2">
    <location>
        <begin position="4133"/>
        <end position="4210"/>
    </location>
</feature>
<gene>
    <name evidence="4" type="ORF">G8D99_11010</name>
</gene>
<proteinExistence type="predicted"/>
<feature type="domain" description="Bacterial Ig" evidence="2">
    <location>
        <begin position="1927"/>
        <end position="2000"/>
    </location>
</feature>
<feature type="domain" description="Bacterial Ig" evidence="2">
    <location>
        <begin position="2011"/>
        <end position="2084"/>
    </location>
</feature>
<feature type="domain" description="Bacterial Ig" evidence="2">
    <location>
        <begin position="3452"/>
        <end position="3529"/>
    </location>
</feature>
<dbReference type="Gene3D" id="2.60.40.10">
    <property type="entry name" value="Immunoglobulins"/>
    <property type="match status" value="54"/>
</dbReference>
<feature type="domain" description="Bacterial Ig" evidence="2">
    <location>
        <begin position="4732"/>
        <end position="4796"/>
    </location>
</feature>
<dbReference type="Proteomes" id="UP000501939">
    <property type="component" value="Chromosome"/>
</dbReference>
<feature type="domain" description="Bacterial Ig" evidence="2">
    <location>
        <begin position="4478"/>
        <end position="4551"/>
    </location>
</feature>
<feature type="domain" description="Bacterial Ig" evidence="2">
    <location>
        <begin position="1502"/>
        <end position="1575"/>
    </location>
</feature>
<feature type="domain" description="Bacterial Ig" evidence="2">
    <location>
        <begin position="902"/>
        <end position="979"/>
    </location>
</feature>
<organism evidence="4 5">
    <name type="scientific">Acinetobacter lanii</name>
    <dbReference type="NCBI Taxonomy" id="2715163"/>
    <lineage>
        <taxon>Bacteria</taxon>
        <taxon>Pseudomonadati</taxon>
        <taxon>Pseudomonadota</taxon>
        <taxon>Gammaproteobacteria</taxon>
        <taxon>Moraxellales</taxon>
        <taxon>Moraxellaceae</taxon>
        <taxon>Acinetobacter</taxon>
    </lineage>
</organism>
<feature type="domain" description="Bacterial Ig" evidence="2">
    <location>
        <begin position="482"/>
        <end position="555"/>
    </location>
</feature>
<feature type="domain" description="Bacterial Ig" evidence="2">
    <location>
        <begin position="3712"/>
        <end position="3784"/>
    </location>
</feature>
<feature type="domain" description="Bacterial Ig" evidence="2">
    <location>
        <begin position="161"/>
        <end position="229"/>
    </location>
</feature>
<feature type="domain" description="Bacterial Ig" evidence="2">
    <location>
        <begin position="732"/>
        <end position="809"/>
    </location>
</feature>
<dbReference type="InterPro" id="IPR048051">
    <property type="entry name" value="BapA-like_prefix-like"/>
</dbReference>
<dbReference type="EMBL" id="CP049916">
    <property type="protein sequence ID" value="QIO09493.1"/>
    <property type="molecule type" value="Genomic_DNA"/>
</dbReference>
<feature type="domain" description="Bacterial Ig" evidence="2">
    <location>
        <begin position="562"/>
        <end position="639"/>
    </location>
</feature>
<feature type="compositionally biased region" description="Polar residues" evidence="1">
    <location>
        <begin position="299"/>
        <end position="316"/>
    </location>
</feature>
<feature type="domain" description="Bacterial Ig" evidence="2">
    <location>
        <begin position="3286"/>
        <end position="3359"/>
    </location>
</feature>
<dbReference type="KEGG" id="alj:G8D99_11010"/>
<feature type="domain" description="Bacterial Ig" evidence="2">
    <location>
        <begin position="4223"/>
        <end position="4295"/>
    </location>
</feature>
<feature type="domain" description="Biofilm-associated protein BapA-like prefix-like" evidence="3">
    <location>
        <begin position="1"/>
        <end position="120"/>
    </location>
</feature>
<feature type="compositionally biased region" description="Polar residues" evidence="1">
    <location>
        <begin position="461"/>
        <end position="470"/>
    </location>
</feature>
<feature type="domain" description="Bacterial Ig" evidence="2">
    <location>
        <begin position="1582"/>
        <end position="1659"/>
    </location>
</feature>
<feature type="region of interest" description="Disordered" evidence="1">
    <location>
        <begin position="457"/>
        <end position="478"/>
    </location>
</feature>